<name>A0A2S7U2N1_9BACT</name>
<proteinExistence type="predicted"/>
<sequence length="152" mass="17473">MKVTTSQLIENKEEVIWPLLTHSEMTSQGCFCLGVPKPMACELPNSIGGVGAERRCISDRGTVLQRILEWEPPSKLRFTMESTDHCWGPCIDSIEEEFSLRKTTAGTTVTRTTRFVAKGWLRPIKEIMFWVGLKRPHLFVFKNWKQQCEVDK</sequence>
<dbReference type="EMBL" id="MQWA01000001">
    <property type="protein sequence ID" value="PQJ29236.1"/>
    <property type="molecule type" value="Genomic_DNA"/>
</dbReference>
<dbReference type="Gene3D" id="3.30.530.20">
    <property type="match status" value="1"/>
</dbReference>
<protein>
    <recommendedName>
        <fullName evidence="3">Polyketide cyclase</fullName>
    </recommendedName>
</protein>
<organism evidence="1 2">
    <name type="scientific">Rubritalea profundi</name>
    <dbReference type="NCBI Taxonomy" id="1658618"/>
    <lineage>
        <taxon>Bacteria</taxon>
        <taxon>Pseudomonadati</taxon>
        <taxon>Verrucomicrobiota</taxon>
        <taxon>Verrucomicrobiia</taxon>
        <taxon>Verrucomicrobiales</taxon>
        <taxon>Rubritaleaceae</taxon>
        <taxon>Rubritalea</taxon>
    </lineage>
</organism>
<keyword evidence="2" id="KW-1185">Reference proteome</keyword>
<evidence type="ECO:0000313" key="2">
    <source>
        <dbReference type="Proteomes" id="UP000239907"/>
    </source>
</evidence>
<reference evidence="1 2" key="1">
    <citation type="submission" date="2016-12" db="EMBL/GenBank/DDBJ databases">
        <title>Study of bacterial adaptation to deep sea.</title>
        <authorList>
            <person name="Song J."/>
            <person name="Yoshizawa S."/>
            <person name="Kogure K."/>
        </authorList>
    </citation>
    <scope>NUCLEOTIDE SEQUENCE [LARGE SCALE GENOMIC DNA]</scope>
    <source>
        <strain evidence="1 2">SAORIC-165</strain>
    </source>
</reference>
<comment type="caution">
    <text evidence="1">The sequence shown here is derived from an EMBL/GenBank/DDBJ whole genome shotgun (WGS) entry which is preliminary data.</text>
</comment>
<evidence type="ECO:0000313" key="1">
    <source>
        <dbReference type="EMBL" id="PQJ29236.1"/>
    </source>
</evidence>
<dbReference type="SUPFAM" id="SSF55961">
    <property type="entry name" value="Bet v1-like"/>
    <property type="match status" value="1"/>
</dbReference>
<dbReference type="RefSeq" id="WP_105043729.1">
    <property type="nucleotide sequence ID" value="NZ_MQWA01000001.1"/>
</dbReference>
<dbReference type="AlphaFoldDB" id="A0A2S7U2N1"/>
<gene>
    <name evidence="1" type="ORF">BSZ32_12540</name>
</gene>
<evidence type="ECO:0008006" key="3">
    <source>
        <dbReference type="Google" id="ProtNLM"/>
    </source>
</evidence>
<dbReference type="InterPro" id="IPR023393">
    <property type="entry name" value="START-like_dom_sf"/>
</dbReference>
<dbReference type="OrthoDB" id="118637at2"/>
<dbReference type="Proteomes" id="UP000239907">
    <property type="component" value="Unassembled WGS sequence"/>
</dbReference>
<accession>A0A2S7U2N1</accession>